<accession>A0A4S8K7Q1</accession>
<dbReference type="EMBL" id="PYDT01000002">
    <property type="protein sequence ID" value="THU70992.1"/>
    <property type="molecule type" value="Genomic_DNA"/>
</dbReference>
<comment type="caution">
    <text evidence="1">The sequence shown here is derived from an EMBL/GenBank/DDBJ whole genome shotgun (WGS) entry which is preliminary data.</text>
</comment>
<organism evidence="1 2">
    <name type="scientific">Musa balbisiana</name>
    <name type="common">Banana</name>
    <dbReference type="NCBI Taxonomy" id="52838"/>
    <lineage>
        <taxon>Eukaryota</taxon>
        <taxon>Viridiplantae</taxon>
        <taxon>Streptophyta</taxon>
        <taxon>Embryophyta</taxon>
        <taxon>Tracheophyta</taxon>
        <taxon>Spermatophyta</taxon>
        <taxon>Magnoliopsida</taxon>
        <taxon>Liliopsida</taxon>
        <taxon>Zingiberales</taxon>
        <taxon>Musaceae</taxon>
        <taxon>Musa</taxon>
    </lineage>
</organism>
<dbReference type="Proteomes" id="UP000317650">
    <property type="component" value="Chromosome 8"/>
</dbReference>
<reference evidence="1 2" key="1">
    <citation type="journal article" date="2019" name="Nat. Plants">
        <title>Genome sequencing of Musa balbisiana reveals subgenome evolution and function divergence in polyploid bananas.</title>
        <authorList>
            <person name="Yao X."/>
        </authorList>
    </citation>
    <scope>NUCLEOTIDE SEQUENCE [LARGE SCALE GENOMIC DNA]</scope>
    <source>
        <strain evidence="2">cv. DH-PKW</strain>
        <tissue evidence="1">Leaves</tissue>
    </source>
</reference>
<dbReference type="AlphaFoldDB" id="A0A4S8K7Q1"/>
<proteinExistence type="predicted"/>
<protein>
    <submittedName>
        <fullName evidence="1">Uncharacterized protein</fullName>
    </submittedName>
</protein>
<name>A0A4S8K7Q1_MUSBA</name>
<sequence>MLIRRRRESLERRRLTRDRLGVPEGATANFADMASGSTSHVTVEEEEDEEKELMMGTHNKFYSDRILTLGPFF</sequence>
<evidence type="ECO:0000313" key="1">
    <source>
        <dbReference type="EMBL" id="THU70992.1"/>
    </source>
</evidence>
<gene>
    <name evidence="1" type="ORF">C4D60_Mb08t30830</name>
</gene>
<keyword evidence="2" id="KW-1185">Reference proteome</keyword>
<evidence type="ECO:0000313" key="2">
    <source>
        <dbReference type="Proteomes" id="UP000317650"/>
    </source>
</evidence>